<accession>A0A7W6BHZ3</accession>
<protein>
    <submittedName>
        <fullName evidence="1">Uncharacterized protein</fullName>
    </submittedName>
</protein>
<name>A0A7W6BHZ3_9HYPH</name>
<dbReference type="EMBL" id="JACIDG010000029">
    <property type="protein sequence ID" value="MBB3919532.1"/>
    <property type="molecule type" value="Genomic_DNA"/>
</dbReference>
<evidence type="ECO:0000313" key="2">
    <source>
        <dbReference type="Proteomes" id="UP000545490"/>
    </source>
</evidence>
<comment type="caution">
    <text evidence="1">The sequence shown here is derived from an EMBL/GenBank/DDBJ whole genome shotgun (WGS) entry which is preliminary data.</text>
</comment>
<reference evidence="1 2" key="1">
    <citation type="submission" date="2020-08" db="EMBL/GenBank/DDBJ databases">
        <title>Genomic Encyclopedia of Type Strains, Phase IV (KMG-IV): sequencing the most valuable type-strain genomes for metagenomic binning, comparative biology and taxonomic classification.</title>
        <authorList>
            <person name="Goeker M."/>
        </authorList>
    </citation>
    <scope>NUCLEOTIDE SEQUENCE [LARGE SCALE GENOMIC DNA]</scope>
    <source>
        <strain evidence="1 2">DSM 19331</strain>
    </source>
</reference>
<organism evidence="1 2">
    <name type="scientific">Rhizobium fabae</name>
    <dbReference type="NCBI Taxonomy" id="573179"/>
    <lineage>
        <taxon>Bacteria</taxon>
        <taxon>Pseudomonadati</taxon>
        <taxon>Pseudomonadota</taxon>
        <taxon>Alphaproteobacteria</taxon>
        <taxon>Hyphomicrobiales</taxon>
        <taxon>Rhizobiaceae</taxon>
        <taxon>Rhizobium/Agrobacterium group</taxon>
        <taxon>Rhizobium</taxon>
    </lineage>
</organism>
<dbReference type="AlphaFoldDB" id="A0A7W6BHZ3"/>
<proteinExistence type="predicted"/>
<sequence length="221" mass="25141">MAQLWPRFFNGAPAMFDLSRSMHNLPRTNKPLRVAVRQLHWFKAAFHAHAVFCGEAMACNFAIDDVKLAGAFVRWLDSIDRQKPNERAERREFFQFAPSLVLRELVADMPIRAMCAPTGVDPKSPEAFWPEGYVATTFCLSVYAATMGQEFHMDIHVSQMVDDLRSWWSFRENATQDTDYAAGFFQMLLGNDPNWWMPSSFNARTRPVIDGPGAEPANSAE</sequence>
<dbReference type="Proteomes" id="UP000545490">
    <property type="component" value="Unassembled WGS sequence"/>
</dbReference>
<evidence type="ECO:0000313" key="1">
    <source>
        <dbReference type="EMBL" id="MBB3919532.1"/>
    </source>
</evidence>
<gene>
    <name evidence="1" type="ORF">GGQ65_006878</name>
</gene>
<dbReference type="RefSeq" id="WP_246719492.1">
    <property type="nucleotide sequence ID" value="NZ_JACIDG010000029.1"/>
</dbReference>